<dbReference type="GO" id="GO:0006952">
    <property type="term" value="P:defense response"/>
    <property type="evidence" value="ECO:0007669"/>
    <property type="project" value="UniProtKB-KW"/>
</dbReference>
<evidence type="ECO:0000313" key="5">
    <source>
        <dbReference type="EMBL" id="TXG71650.1"/>
    </source>
</evidence>
<dbReference type="InterPro" id="IPR023393">
    <property type="entry name" value="START-like_dom_sf"/>
</dbReference>
<dbReference type="OrthoDB" id="1626478at2759"/>
<dbReference type="GO" id="GO:0005634">
    <property type="term" value="C:nucleus"/>
    <property type="evidence" value="ECO:0007669"/>
    <property type="project" value="TreeGrafter"/>
</dbReference>
<evidence type="ECO:0000256" key="3">
    <source>
        <dbReference type="ARBA" id="ARBA00023265"/>
    </source>
</evidence>
<keyword evidence="2" id="KW-0611">Plant defense</keyword>
<dbReference type="EMBL" id="VAHF01000001">
    <property type="protein sequence ID" value="TXG71650.1"/>
    <property type="molecule type" value="Genomic_DNA"/>
</dbReference>
<dbReference type="SUPFAM" id="SSF55961">
    <property type="entry name" value="Bet v1-like"/>
    <property type="match status" value="1"/>
</dbReference>
<feature type="domain" description="Bet v I/Major latex protein" evidence="4">
    <location>
        <begin position="1"/>
        <end position="156"/>
    </location>
</feature>
<dbReference type="PRINTS" id="PR00634">
    <property type="entry name" value="BETALLERGEN"/>
</dbReference>
<dbReference type="InterPro" id="IPR000916">
    <property type="entry name" value="Bet_v_I/MLP"/>
</dbReference>
<dbReference type="InterPro" id="IPR024949">
    <property type="entry name" value="Bet_v_I_allergen"/>
</dbReference>
<dbReference type="GO" id="GO:0004864">
    <property type="term" value="F:protein phosphatase inhibitor activity"/>
    <property type="evidence" value="ECO:0007669"/>
    <property type="project" value="InterPro"/>
</dbReference>
<dbReference type="FunFam" id="3.30.530.20:FF:000007">
    <property type="entry name" value="Major pollen allergen Bet v 1-A"/>
    <property type="match status" value="1"/>
</dbReference>
<evidence type="ECO:0000256" key="2">
    <source>
        <dbReference type="ARBA" id="ARBA00022821"/>
    </source>
</evidence>
<comment type="caution">
    <text evidence="5">The sequence shown here is derived from an EMBL/GenBank/DDBJ whole genome shotgun (WGS) entry which is preliminary data.</text>
</comment>
<dbReference type="GO" id="GO:0005737">
    <property type="term" value="C:cytoplasm"/>
    <property type="evidence" value="ECO:0007669"/>
    <property type="project" value="TreeGrafter"/>
</dbReference>
<dbReference type="PANTHER" id="PTHR31213:SF17">
    <property type="entry name" value="MAJOR ALLERGEN PRU AR 1-LIKE"/>
    <property type="match status" value="1"/>
</dbReference>
<organism evidence="5 6">
    <name type="scientific">Acer yangbiense</name>
    <dbReference type="NCBI Taxonomy" id="1000413"/>
    <lineage>
        <taxon>Eukaryota</taxon>
        <taxon>Viridiplantae</taxon>
        <taxon>Streptophyta</taxon>
        <taxon>Embryophyta</taxon>
        <taxon>Tracheophyta</taxon>
        <taxon>Spermatophyta</taxon>
        <taxon>Magnoliopsida</taxon>
        <taxon>eudicotyledons</taxon>
        <taxon>Gunneridae</taxon>
        <taxon>Pentapetalae</taxon>
        <taxon>rosids</taxon>
        <taxon>malvids</taxon>
        <taxon>Sapindales</taxon>
        <taxon>Sapindaceae</taxon>
        <taxon>Hippocastanoideae</taxon>
        <taxon>Acereae</taxon>
        <taxon>Acer</taxon>
    </lineage>
</organism>
<keyword evidence="3" id="KW-0568">Pathogenesis-related protein</keyword>
<dbReference type="Pfam" id="PF00407">
    <property type="entry name" value="Bet_v_1"/>
    <property type="match status" value="1"/>
</dbReference>
<dbReference type="PANTHER" id="PTHR31213">
    <property type="entry name" value="OS08G0374000 PROTEIN-RELATED"/>
    <property type="match status" value="1"/>
</dbReference>
<name>A0A5C7IQP6_9ROSI</name>
<dbReference type="GO" id="GO:0038023">
    <property type="term" value="F:signaling receptor activity"/>
    <property type="evidence" value="ECO:0007669"/>
    <property type="project" value="InterPro"/>
</dbReference>
<evidence type="ECO:0000259" key="4">
    <source>
        <dbReference type="Pfam" id="PF00407"/>
    </source>
</evidence>
<dbReference type="AlphaFoldDB" id="A0A5C7IQP6"/>
<evidence type="ECO:0000313" key="6">
    <source>
        <dbReference type="Proteomes" id="UP000323000"/>
    </source>
</evidence>
<dbReference type="Gene3D" id="3.30.530.20">
    <property type="match status" value="1"/>
</dbReference>
<reference evidence="6" key="1">
    <citation type="journal article" date="2019" name="Gigascience">
        <title>De novo genome assembly of the endangered Acer yangbiense, a plant species with extremely small populations endemic to Yunnan Province, China.</title>
        <authorList>
            <person name="Yang J."/>
            <person name="Wariss H.M."/>
            <person name="Tao L."/>
            <person name="Zhang R."/>
            <person name="Yun Q."/>
            <person name="Hollingsworth P."/>
            <person name="Dao Z."/>
            <person name="Luo G."/>
            <person name="Guo H."/>
            <person name="Ma Y."/>
            <person name="Sun W."/>
        </authorList>
    </citation>
    <scope>NUCLEOTIDE SEQUENCE [LARGE SCALE GENOMIC DNA]</scope>
    <source>
        <strain evidence="6">cv. Malutang</strain>
    </source>
</reference>
<dbReference type="GO" id="GO:0010427">
    <property type="term" value="F:abscisic acid binding"/>
    <property type="evidence" value="ECO:0007669"/>
    <property type="project" value="InterPro"/>
</dbReference>
<evidence type="ECO:0000256" key="1">
    <source>
        <dbReference type="ARBA" id="ARBA00009744"/>
    </source>
</evidence>
<sequence>MGSLTFTEEFSSPVPAGKLFKALVLDSDNLLPKIMPQAFKSVEIIEGDGGPGTIKKMNFTEGTEFKYLKSRVDAVDKERKTYAYTVIEGGAFPPDKVESISYDVKFEATADGGCKGTNVIKYNVKPGAEIAVEQHKEAEAKSMAIFKAVEAYLLANPAAYA</sequence>
<keyword evidence="6" id="KW-1185">Reference proteome</keyword>
<protein>
    <recommendedName>
        <fullName evidence="4">Bet v I/Major latex protein domain-containing protein</fullName>
    </recommendedName>
</protein>
<dbReference type="CDD" id="cd07816">
    <property type="entry name" value="Bet_v1-like"/>
    <property type="match status" value="1"/>
</dbReference>
<comment type="similarity">
    <text evidence="1">Belongs to the BetVI family.</text>
</comment>
<accession>A0A5C7IQP6</accession>
<gene>
    <name evidence="5" type="ORF">EZV62_000229</name>
</gene>
<dbReference type="GO" id="GO:0009738">
    <property type="term" value="P:abscisic acid-activated signaling pathway"/>
    <property type="evidence" value="ECO:0007669"/>
    <property type="project" value="InterPro"/>
</dbReference>
<dbReference type="InterPro" id="IPR050279">
    <property type="entry name" value="Plant_def-hormone_signal"/>
</dbReference>
<dbReference type="Proteomes" id="UP000323000">
    <property type="component" value="Chromosome 1"/>
</dbReference>
<proteinExistence type="inferred from homology"/>